<evidence type="ECO:0000313" key="2">
    <source>
        <dbReference type="Proteomes" id="UP000887013"/>
    </source>
</evidence>
<organism evidence="1 2">
    <name type="scientific">Nephila pilipes</name>
    <name type="common">Giant wood spider</name>
    <name type="synonym">Nephila maculata</name>
    <dbReference type="NCBI Taxonomy" id="299642"/>
    <lineage>
        <taxon>Eukaryota</taxon>
        <taxon>Metazoa</taxon>
        <taxon>Ecdysozoa</taxon>
        <taxon>Arthropoda</taxon>
        <taxon>Chelicerata</taxon>
        <taxon>Arachnida</taxon>
        <taxon>Araneae</taxon>
        <taxon>Araneomorphae</taxon>
        <taxon>Entelegynae</taxon>
        <taxon>Araneoidea</taxon>
        <taxon>Nephilidae</taxon>
        <taxon>Nephila</taxon>
    </lineage>
</organism>
<proteinExistence type="predicted"/>
<dbReference type="EMBL" id="BMAW01070810">
    <property type="protein sequence ID" value="GFT75254.1"/>
    <property type="molecule type" value="Genomic_DNA"/>
</dbReference>
<evidence type="ECO:0000313" key="1">
    <source>
        <dbReference type="EMBL" id="GFT75254.1"/>
    </source>
</evidence>
<protein>
    <submittedName>
        <fullName evidence="1">Uncharacterized protein</fullName>
    </submittedName>
</protein>
<comment type="caution">
    <text evidence="1">The sequence shown here is derived from an EMBL/GenBank/DDBJ whole genome shotgun (WGS) entry which is preliminary data.</text>
</comment>
<gene>
    <name evidence="1" type="ORF">NPIL_319541</name>
</gene>
<sequence>MYGFRDINGIPVKTVFPLPIMSIQSSVRFDNAHFPLAQLMEIPCCSSIVNDVLPDTHRKLLFLHHALNVTISSLTEQTG</sequence>
<name>A0A8X6TZU7_NEPPI</name>
<keyword evidence="2" id="KW-1185">Reference proteome</keyword>
<dbReference type="Proteomes" id="UP000887013">
    <property type="component" value="Unassembled WGS sequence"/>
</dbReference>
<accession>A0A8X6TZU7</accession>
<reference evidence="1" key="1">
    <citation type="submission" date="2020-08" db="EMBL/GenBank/DDBJ databases">
        <title>Multicomponent nature underlies the extraordinary mechanical properties of spider dragline silk.</title>
        <authorList>
            <person name="Kono N."/>
            <person name="Nakamura H."/>
            <person name="Mori M."/>
            <person name="Yoshida Y."/>
            <person name="Ohtoshi R."/>
            <person name="Malay A.D."/>
            <person name="Moran D.A.P."/>
            <person name="Tomita M."/>
            <person name="Numata K."/>
            <person name="Arakawa K."/>
        </authorList>
    </citation>
    <scope>NUCLEOTIDE SEQUENCE</scope>
</reference>
<dbReference type="AlphaFoldDB" id="A0A8X6TZU7"/>